<accession>A0ABY7VPE8</accession>
<keyword evidence="1" id="KW-0812">Transmembrane</keyword>
<evidence type="ECO:0000256" key="1">
    <source>
        <dbReference type="SAM" id="Phobius"/>
    </source>
</evidence>
<dbReference type="SUPFAM" id="SSF52317">
    <property type="entry name" value="Class I glutamine amidotransferase-like"/>
    <property type="match status" value="1"/>
</dbReference>
<feature type="transmembrane region" description="Helical" evidence="1">
    <location>
        <begin position="363"/>
        <end position="382"/>
    </location>
</feature>
<keyword evidence="1" id="KW-1133">Transmembrane helix</keyword>
<dbReference type="EMBL" id="CP117811">
    <property type="protein sequence ID" value="WDE95686.1"/>
    <property type="molecule type" value="Genomic_DNA"/>
</dbReference>
<proteinExistence type="predicted"/>
<evidence type="ECO:0000256" key="2">
    <source>
        <dbReference type="SAM" id="SignalP"/>
    </source>
</evidence>
<organism evidence="3 4">
    <name type="scientific">Lentisphaera profundi</name>
    <dbReference type="NCBI Taxonomy" id="1658616"/>
    <lineage>
        <taxon>Bacteria</taxon>
        <taxon>Pseudomonadati</taxon>
        <taxon>Lentisphaerota</taxon>
        <taxon>Lentisphaeria</taxon>
        <taxon>Lentisphaerales</taxon>
        <taxon>Lentisphaeraceae</taxon>
        <taxon>Lentisphaera</taxon>
    </lineage>
</organism>
<dbReference type="InterPro" id="IPR029062">
    <property type="entry name" value="Class_I_gatase-like"/>
</dbReference>
<keyword evidence="2" id="KW-0732">Signal</keyword>
<gene>
    <name evidence="3" type="ORF">PQO03_08145</name>
</gene>
<keyword evidence="4" id="KW-1185">Reference proteome</keyword>
<sequence>MKYILCIMFMSVVMAQDLKMTSAFIKQHGALKVSSQSMVMMNVNFENKTNKQQDVELLFFNSSYPLNTWEYKFSLAAKSHSSRDFPFKLDADCREMKLQFKQGKKLINQTNMKVFVKNIVNVVILDNPIDQNGLKSSFLKASQRSVNTIDQIPMNWADLKSVDLLIINKPSKSQLNKAALDIVSQYVNNGGSLLVSHPDTIEHMYDTGYGYLLPAKILSLSQRNASRVMLKKGFEDLKTTQSFDFMRVKLFDDSYVMLKDKKDVLVAARPVGLGLSFFYAVPLAQKSLGPHSEDISEFLNFFLSYSRRLVLPSDNGDPSLERYTSSLSGMIAPNSSKLFMILLVYGLTVFTIFLLARVFKKVQYSWFVVGLVSVCFSAYLILGKDKMINVPKESKRLKVEYSHQVNSGIKEIVHSFYEVKAGKLSFSRDMAKNRIVNVSTYEEPKSAGQMASSRLNITQDTARKSEVDIESLNVNFLKISADKNTLSLDGTEVEAETWRSFVEWSMNPELESNKYLELILDESGIASSIEGDMLLGKNGVYVLKEDDFNAGIIKPLLEDQGRSQVMLFKREHNEDTEGLLVYPVRLKAKNKKILVPEEFVGINFTDFQRLWDINKKMYTKTAVGGRHRCGFRVQVPVELSGLKVSEIQVAIDLDSAYPVKYKLVDGSKRKDFTGKNLTYKLPKAKDVNELYFDLEIIFEDKSQIQTVKEFKSKEFKISLKGELP</sequence>
<name>A0ABY7VPE8_9BACT</name>
<reference evidence="3 4" key="1">
    <citation type="submission" date="2023-02" db="EMBL/GenBank/DDBJ databases">
        <title>Genome sequence of Lentisphaera profundi SAORIC-696.</title>
        <authorList>
            <person name="Kim e."/>
            <person name="Cho J.-C."/>
            <person name="Choi A."/>
            <person name="Kang I."/>
        </authorList>
    </citation>
    <scope>NUCLEOTIDE SEQUENCE [LARGE SCALE GENOMIC DNA]</scope>
    <source>
        <strain evidence="3 4">SAORIC-696</strain>
    </source>
</reference>
<dbReference type="Gene3D" id="3.40.50.880">
    <property type="match status" value="1"/>
</dbReference>
<dbReference type="RefSeq" id="WP_274149403.1">
    <property type="nucleotide sequence ID" value="NZ_CP117811.1"/>
</dbReference>
<dbReference type="Proteomes" id="UP001214250">
    <property type="component" value="Chromosome 1"/>
</dbReference>
<keyword evidence="1" id="KW-0472">Membrane</keyword>
<feature type="chain" id="PRO_5045307809" evidence="2">
    <location>
        <begin position="16"/>
        <end position="724"/>
    </location>
</feature>
<feature type="signal peptide" evidence="2">
    <location>
        <begin position="1"/>
        <end position="15"/>
    </location>
</feature>
<feature type="transmembrane region" description="Helical" evidence="1">
    <location>
        <begin position="338"/>
        <end position="356"/>
    </location>
</feature>
<evidence type="ECO:0000313" key="3">
    <source>
        <dbReference type="EMBL" id="WDE95686.1"/>
    </source>
</evidence>
<evidence type="ECO:0000313" key="4">
    <source>
        <dbReference type="Proteomes" id="UP001214250"/>
    </source>
</evidence>
<protein>
    <submittedName>
        <fullName evidence="3">Uncharacterized protein</fullName>
    </submittedName>
</protein>